<gene>
    <name evidence="2" type="ORF">SHERM_11417</name>
</gene>
<evidence type="ECO:0000313" key="3">
    <source>
        <dbReference type="Proteomes" id="UP001153555"/>
    </source>
</evidence>
<feature type="domain" description="DUF547" evidence="1">
    <location>
        <begin position="163"/>
        <end position="287"/>
    </location>
</feature>
<sequence length="368" mass="42600">MKFEDLLMQQGEDKQTKLQLQKQVQRMEEELDREVQVKRVLQCAIEGGPIDDDCCQTCSCLSPLLPFKLWKQKRNGGTQGLVCKAAFSCTMPVFPFVCDAYHLDPYAILPEPDINIRDIGAYKNFIQITRNTLDVSRLSECLPDIRRLRVLMQKLKRININYFTHKQKLAFWINVYNASVMNAFLQHGLPSTEEKLLALMNEARIDVGGFMFKASKIEQFILRHPADIKHKSTNENDMLLRHACGLSYPEPMVIFALCRGSWSSPALRYYTPDEVMNELEKAKVEYLEASIGITSRKKILVPKLMQWHMKDFADDMESLLEWIYSQLPYTSSLKRLIMECLNGQTQSPSQKLVEIQPYAPEFRYLIPV</sequence>
<dbReference type="OrthoDB" id="418495at2759"/>
<evidence type="ECO:0000313" key="2">
    <source>
        <dbReference type="EMBL" id="CAA0809408.1"/>
    </source>
</evidence>
<dbReference type="AlphaFoldDB" id="A0A9N7MKR2"/>
<proteinExistence type="predicted"/>
<reference evidence="2" key="1">
    <citation type="submission" date="2019-12" db="EMBL/GenBank/DDBJ databases">
        <authorList>
            <person name="Scholes J."/>
        </authorList>
    </citation>
    <scope>NUCLEOTIDE SEQUENCE</scope>
</reference>
<dbReference type="PANTHER" id="PTHR46248:SF4">
    <property type="entry name" value="OS01G0147800 PROTEIN"/>
    <property type="match status" value="1"/>
</dbReference>
<protein>
    <recommendedName>
        <fullName evidence="1">DUF547 domain-containing protein</fullName>
    </recommendedName>
</protein>
<dbReference type="Pfam" id="PF04784">
    <property type="entry name" value="DUF547"/>
    <property type="match status" value="1"/>
</dbReference>
<comment type="caution">
    <text evidence="2">The sequence shown here is derived from an EMBL/GenBank/DDBJ whole genome shotgun (WGS) entry which is preliminary data.</text>
</comment>
<dbReference type="Proteomes" id="UP001153555">
    <property type="component" value="Unassembled WGS sequence"/>
</dbReference>
<keyword evidence="3" id="KW-1185">Reference proteome</keyword>
<evidence type="ECO:0000259" key="1">
    <source>
        <dbReference type="Pfam" id="PF04784"/>
    </source>
</evidence>
<accession>A0A9N7MKR2</accession>
<dbReference type="PANTHER" id="PTHR46248">
    <property type="entry name" value="EXPRESSED PROTEIN"/>
    <property type="match status" value="1"/>
</dbReference>
<name>A0A9N7MKR2_STRHE</name>
<dbReference type="EMBL" id="CACSLK010003813">
    <property type="protein sequence ID" value="CAA0809408.1"/>
    <property type="molecule type" value="Genomic_DNA"/>
</dbReference>
<dbReference type="InterPro" id="IPR006869">
    <property type="entry name" value="DUF547"/>
</dbReference>
<organism evidence="2 3">
    <name type="scientific">Striga hermonthica</name>
    <name type="common">Purple witchweed</name>
    <name type="synonym">Buchnera hermonthica</name>
    <dbReference type="NCBI Taxonomy" id="68872"/>
    <lineage>
        <taxon>Eukaryota</taxon>
        <taxon>Viridiplantae</taxon>
        <taxon>Streptophyta</taxon>
        <taxon>Embryophyta</taxon>
        <taxon>Tracheophyta</taxon>
        <taxon>Spermatophyta</taxon>
        <taxon>Magnoliopsida</taxon>
        <taxon>eudicotyledons</taxon>
        <taxon>Gunneridae</taxon>
        <taxon>Pentapetalae</taxon>
        <taxon>asterids</taxon>
        <taxon>lamiids</taxon>
        <taxon>Lamiales</taxon>
        <taxon>Orobanchaceae</taxon>
        <taxon>Buchnereae</taxon>
        <taxon>Striga</taxon>
    </lineage>
</organism>